<reference evidence="2" key="1">
    <citation type="journal article" date="2014" name="Int. J. Syst. Evol. Microbiol.">
        <title>Complete genome of a new Firmicutes species belonging to the dominant human colonic microbiota ('Ruminococcus bicirculans') reveals two chromosomes and a selective capacity to utilize plant glucans.</title>
        <authorList>
            <consortium name="NISC Comparative Sequencing Program"/>
            <person name="Wegmann U."/>
            <person name="Louis P."/>
            <person name="Goesmann A."/>
            <person name="Henrissat B."/>
            <person name="Duncan S.H."/>
            <person name="Flint H.J."/>
        </authorList>
    </citation>
    <scope>NUCLEOTIDE SEQUENCE</scope>
    <source>
        <strain evidence="2">NBRC 103408</strain>
    </source>
</reference>
<reference evidence="2" key="2">
    <citation type="submission" date="2023-01" db="EMBL/GenBank/DDBJ databases">
        <title>Draft genome sequence of Sneathiella chinensis strain NBRC 103408.</title>
        <authorList>
            <person name="Sun Q."/>
            <person name="Mori K."/>
        </authorList>
    </citation>
    <scope>NUCLEOTIDE SEQUENCE</scope>
    <source>
        <strain evidence="2">NBRC 103408</strain>
    </source>
</reference>
<proteinExistence type="predicted"/>
<protein>
    <recommendedName>
        <fullName evidence="4">SIMPL domain-containing protein</fullName>
    </recommendedName>
</protein>
<feature type="signal peptide" evidence="1">
    <location>
        <begin position="1"/>
        <end position="20"/>
    </location>
</feature>
<gene>
    <name evidence="2" type="ORF">GCM10007924_05000</name>
</gene>
<evidence type="ECO:0000313" key="2">
    <source>
        <dbReference type="EMBL" id="GLQ05279.1"/>
    </source>
</evidence>
<keyword evidence="3" id="KW-1185">Reference proteome</keyword>
<evidence type="ECO:0008006" key="4">
    <source>
        <dbReference type="Google" id="ProtNLM"/>
    </source>
</evidence>
<keyword evidence="1" id="KW-0732">Signal</keyword>
<dbReference type="Proteomes" id="UP001161409">
    <property type="component" value="Unassembled WGS sequence"/>
</dbReference>
<evidence type="ECO:0000256" key="1">
    <source>
        <dbReference type="SAM" id="SignalP"/>
    </source>
</evidence>
<evidence type="ECO:0000313" key="3">
    <source>
        <dbReference type="Proteomes" id="UP001161409"/>
    </source>
</evidence>
<name>A0ABQ5U091_9PROT</name>
<feature type="chain" id="PRO_5047322193" description="SIMPL domain-containing protein" evidence="1">
    <location>
        <begin position="21"/>
        <end position="250"/>
    </location>
</feature>
<accession>A0ABQ5U091</accession>
<dbReference type="InterPro" id="IPR007497">
    <property type="entry name" value="SIMPL/DUF541"/>
</dbReference>
<dbReference type="Pfam" id="PF04402">
    <property type="entry name" value="SIMPL"/>
    <property type="match status" value="1"/>
</dbReference>
<comment type="caution">
    <text evidence="2">The sequence shown here is derived from an EMBL/GenBank/DDBJ whole genome shotgun (WGS) entry which is preliminary data.</text>
</comment>
<dbReference type="EMBL" id="BSNF01000001">
    <property type="protein sequence ID" value="GLQ05279.1"/>
    <property type="molecule type" value="Genomic_DNA"/>
</dbReference>
<sequence length="250" mass="27415">MKKLIVTIFAVLAFAPAAYADMNGHPGHGHPGMGHQDRVVLNLKTQGWVTTETARVHVNFDITQQKETAAELKQQIMAALDGLAGKAQWYITSSNENKDRTGLTRWMVSAEARVGEEHVSGLADRAEKASRPGFKVNVGYVDFSPSQAEFEALRGELRETIYTNAVMEAERLNRVFKDRTYKVSMVDFLERQAMPGAPAPRVMHSMKMAESDAVMSSGGSASNGATELAVSRRVNMSATVILTAQDKKEN</sequence>
<organism evidence="2 3">
    <name type="scientific">Sneathiella chinensis</name>
    <dbReference type="NCBI Taxonomy" id="349750"/>
    <lineage>
        <taxon>Bacteria</taxon>
        <taxon>Pseudomonadati</taxon>
        <taxon>Pseudomonadota</taxon>
        <taxon>Alphaproteobacteria</taxon>
        <taxon>Sneathiellales</taxon>
        <taxon>Sneathiellaceae</taxon>
        <taxon>Sneathiella</taxon>
    </lineage>
</organism>
<dbReference type="RefSeq" id="WP_169559292.1">
    <property type="nucleotide sequence ID" value="NZ_BSNF01000001.1"/>
</dbReference>